<evidence type="ECO:0000256" key="3">
    <source>
        <dbReference type="ARBA" id="ARBA00022989"/>
    </source>
</evidence>
<feature type="transmembrane region" description="Helical" evidence="6">
    <location>
        <begin position="199"/>
        <end position="221"/>
    </location>
</feature>
<feature type="transmembrane region" description="Helical" evidence="6">
    <location>
        <begin position="412"/>
        <end position="445"/>
    </location>
</feature>
<feature type="transmembrane region" description="Helical" evidence="6">
    <location>
        <begin position="139"/>
        <end position="156"/>
    </location>
</feature>
<gene>
    <name evidence="8" type="ORF">DP939_20025</name>
</gene>
<feature type="transmembrane region" description="Helical" evidence="6">
    <location>
        <begin position="370"/>
        <end position="391"/>
    </location>
</feature>
<evidence type="ECO:0000259" key="7">
    <source>
        <dbReference type="PROSITE" id="PS50850"/>
    </source>
</evidence>
<keyword evidence="2 6" id="KW-0812">Transmembrane</keyword>
<dbReference type="GO" id="GO:0022857">
    <property type="term" value="F:transmembrane transporter activity"/>
    <property type="evidence" value="ECO:0007669"/>
    <property type="project" value="InterPro"/>
</dbReference>
<evidence type="ECO:0000256" key="2">
    <source>
        <dbReference type="ARBA" id="ARBA00022692"/>
    </source>
</evidence>
<dbReference type="Gene3D" id="1.20.1250.20">
    <property type="entry name" value="MFS general substrate transporter like domains"/>
    <property type="match status" value="1"/>
</dbReference>
<dbReference type="GO" id="GO:0005886">
    <property type="term" value="C:plasma membrane"/>
    <property type="evidence" value="ECO:0007669"/>
    <property type="project" value="UniProtKB-SubCell"/>
</dbReference>
<evidence type="ECO:0000313" key="8">
    <source>
        <dbReference type="EMBL" id="RBQ18190.1"/>
    </source>
</evidence>
<feature type="transmembrane region" description="Helical" evidence="6">
    <location>
        <begin position="104"/>
        <end position="127"/>
    </location>
</feature>
<proteinExistence type="predicted"/>
<dbReference type="AlphaFoldDB" id="A0A366LXA3"/>
<accession>A0A366LXA3</accession>
<comment type="subcellular location">
    <subcellularLocation>
        <location evidence="1">Cell membrane</location>
        <topology evidence="1">Multi-pass membrane protein</topology>
    </subcellularLocation>
</comment>
<dbReference type="PROSITE" id="PS50850">
    <property type="entry name" value="MFS"/>
    <property type="match status" value="1"/>
</dbReference>
<dbReference type="Pfam" id="PF07690">
    <property type="entry name" value="MFS_1"/>
    <property type="match status" value="1"/>
</dbReference>
<dbReference type="PANTHER" id="PTHR23526">
    <property type="entry name" value="INTEGRAL MEMBRANE TRANSPORT PROTEIN-RELATED"/>
    <property type="match status" value="1"/>
</dbReference>
<keyword evidence="4 6" id="KW-0472">Membrane</keyword>
<feature type="transmembrane region" description="Helical" evidence="6">
    <location>
        <begin position="342"/>
        <end position="364"/>
    </location>
</feature>
<evidence type="ECO:0000256" key="6">
    <source>
        <dbReference type="SAM" id="Phobius"/>
    </source>
</evidence>
<feature type="transmembrane region" description="Helical" evidence="6">
    <location>
        <begin position="162"/>
        <end position="187"/>
    </location>
</feature>
<dbReference type="InterPro" id="IPR052528">
    <property type="entry name" value="Sugar_transport-like"/>
</dbReference>
<dbReference type="Proteomes" id="UP000253303">
    <property type="component" value="Unassembled WGS sequence"/>
</dbReference>
<evidence type="ECO:0000256" key="5">
    <source>
        <dbReference type="SAM" id="MobiDB-lite"/>
    </source>
</evidence>
<name>A0A366LXA3_9ACTN</name>
<evidence type="ECO:0000256" key="4">
    <source>
        <dbReference type="ARBA" id="ARBA00023136"/>
    </source>
</evidence>
<sequence length="454" mass="46730">MRAYGANVGKRGRVWRHIRSPLARPVLPEPDTVASPARGSRRRAHDAGEPEPTGRPFPRCHREAGPVSREWARGWFAPLMVVSVCVQAATFATRPMVSYRAIEIGAGNLGIGLITAGFAVLPLFLAVPVGRWVDAAGERAAAVLGAVLITGSAATLTVTRSLWALVLLNALFGLGHLCSVVAQQAIIANRVSVHGHDRAYGLFTVFTSLGQLIGPPTAALVASGGADDGTTRALAVGAAFGLAAGVGTLRVGSRNAPRRPDADGRPPLLGTLRRPGMWQAMVTSMATVSTVDLVVAYLPAWGQEQGIGVVAVGWLLALRACTTITSRLAMERLIIRYGRRPVLVASTVTAAVSLAAFPFCGLAAAVPVVAVMGFALGIGQPLTLSWVAGRARPGERGTALALRLTGNRLGQVVVPAAAGAVAGITSVLGVFGLSAAMLTVTAALAARAPMGSGD</sequence>
<comment type="caution">
    <text evidence="8">The sequence shown here is derived from an EMBL/GenBank/DDBJ whole genome shotgun (WGS) entry which is preliminary data.</text>
</comment>
<keyword evidence="9" id="KW-1185">Reference proteome</keyword>
<feature type="transmembrane region" description="Helical" evidence="6">
    <location>
        <begin position="280"/>
        <end position="300"/>
    </location>
</feature>
<protein>
    <submittedName>
        <fullName evidence="8">MFS transporter</fullName>
    </submittedName>
</protein>
<evidence type="ECO:0000256" key="1">
    <source>
        <dbReference type="ARBA" id="ARBA00004651"/>
    </source>
</evidence>
<keyword evidence="3 6" id="KW-1133">Transmembrane helix</keyword>
<dbReference type="InterPro" id="IPR020846">
    <property type="entry name" value="MFS_dom"/>
</dbReference>
<reference evidence="8 9" key="1">
    <citation type="submission" date="2018-06" db="EMBL/GenBank/DDBJ databases">
        <title>Sphaerisporangium craniellae sp. nov., isolated from a marine sponge in the South China Sea.</title>
        <authorList>
            <person name="Li L."/>
        </authorList>
    </citation>
    <scope>NUCLEOTIDE SEQUENCE [LARGE SCALE GENOMIC DNA]</scope>
    <source>
        <strain evidence="8 9">LHW63015</strain>
    </source>
</reference>
<dbReference type="InterPro" id="IPR011701">
    <property type="entry name" value="MFS"/>
</dbReference>
<dbReference type="InterPro" id="IPR036259">
    <property type="entry name" value="MFS_trans_sf"/>
</dbReference>
<dbReference type="EMBL" id="QMEY01000008">
    <property type="protein sequence ID" value="RBQ18190.1"/>
    <property type="molecule type" value="Genomic_DNA"/>
</dbReference>
<dbReference type="PANTHER" id="PTHR23526:SF4">
    <property type="entry name" value="INTEGRAL MEMBRANE TRANSPORT PROTEIN"/>
    <property type="match status" value="1"/>
</dbReference>
<feature type="region of interest" description="Disordered" evidence="5">
    <location>
        <begin position="26"/>
        <end position="62"/>
    </location>
</feature>
<organism evidence="8 9">
    <name type="scientific">Spongiactinospora rosea</name>
    <dbReference type="NCBI Taxonomy" id="2248750"/>
    <lineage>
        <taxon>Bacteria</taxon>
        <taxon>Bacillati</taxon>
        <taxon>Actinomycetota</taxon>
        <taxon>Actinomycetes</taxon>
        <taxon>Streptosporangiales</taxon>
        <taxon>Streptosporangiaceae</taxon>
        <taxon>Spongiactinospora</taxon>
    </lineage>
</organism>
<feature type="transmembrane region" description="Helical" evidence="6">
    <location>
        <begin position="306"/>
        <end position="330"/>
    </location>
</feature>
<feature type="domain" description="Major facilitator superfamily (MFS) profile" evidence="7">
    <location>
        <begin position="67"/>
        <end position="447"/>
    </location>
</feature>
<evidence type="ECO:0000313" key="9">
    <source>
        <dbReference type="Proteomes" id="UP000253303"/>
    </source>
</evidence>
<dbReference type="SUPFAM" id="SSF103473">
    <property type="entry name" value="MFS general substrate transporter"/>
    <property type="match status" value="1"/>
</dbReference>